<reference evidence="2" key="2">
    <citation type="submission" date="2017-02" db="UniProtKB">
        <authorList>
            <consortium name="WormBaseParasite"/>
        </authorList>
    </citation>
    <scope>IDENTIFICATION</scope>
</reference>
<dbReference type="WBParaSite" id="ACAC_0000343401-mRNA-1">
    <property type="protein sequence ID" value="ACAC_0000343401-mRNA-1"/>
    <property type="gene ID" value="ACAC_0000343401"/>
</dbReference>
<evidence type="ECO:0000313" key="2">
    <source>
        <dbReference type="WBParaSite" id="ACAC_0000343401-mRNA-1"/>
    </source>
</evidence>
<dbReference type="Proteomes" id="UP000035642">
    <property type="component" value="Unassembled WGS sequence"/>
</dbReference>
<protein>
    <submittedName>
        <fullName evidence="2">Uncharacterized protein</fullName>
    </submittedName>
</protein>
<name>A0A0K0D061_ANGCA</name>
<accession>A0A0K0D061</accession>
<keyword evidence="1" id="KW-1185">Reference proteome</keyword>
<evidence type="ECO:0000313" key="1">
    <source>
        <dbReference type="Proteomes" id="UP000035642"/>
    </source>
</evidence>
<sequence>MTQIGLLPTVLLQQIYFISLEDRCFLFLLIVDCFKKP</sequence>
<organism evidence="1 2">
    <name type="scientific">Angiostrongylus cantonensis</name>
    <name type="common">Rat lungworm</name>
    <dbReference type="NCBI Taxonomy" id="6313"/>
    <lineage>
        <taxon>Eukaryota</taxon>
        <taxon>Metazoa</taxon>
        <taxon>Ecdysozoa</taxon>
        <taxon>Nematoda</taxon>
        <taxon>Chromadorea</taxon>
        <taxon>Rhabditida</taxon>
        <taxon>Rhabditina</taxon>
        <taxon>Rhabditomorpha</taxon>
        <taxon>Strongyloidea</taxon>
        <taxon>Metastrongylidae</taxon>
        <taxon>Angiostrongylus</taxon>
    </lineage>
</organism>
<reference evidence="1" key="1">
    <citation type="submission" date="2012-09" db="EMBL/GenBank/DDBJ databases">
        <authorList>
            <person name="Martin A.A."/>
        </authorList>
    </citation>
    <scope>NUCLEOTIDE SEQUENCE</scope>
</reference>
<dbReference type="AlphaFoldDB" id="A0A0K0D061"/>
<proteinExistence type="predicted"/>